<evidence type="ECO:0000313" key="2">
    <source>
        <dbReference type="Proteomes" id="UP000320857"/>
    </source>
</evidence>
<dbReference type="OrthoDB" id="9830692at2"/>
<dbReference type="EMBL" id="VJYK02000732">
    <property type="protein sequence ID" value="MQS05588.1"/>
    <property type="molecule type" value="Genomic_DNA"/>
</dbReference>
<sequence length="100" mass="11419">MPKHPIFVFDPISAACDLLSFGHDEDFVAAYDWIFSGDQEQGSFQQVCVDSGYNPLALQESIRCDFRMLDRRYREIVTAGDGIDAQEFQMCDEDTGEWPL</sequence>
<organism evidence="1 2">
    <name type="scientific">Streptomyces alkaliterrae</name>
    <dbReference type="NCBI Taxonomy" id="2213162"/>
    <lineage>
        <taxon>Bacteria</taxon>
        <taxon>Bacillati</taxon>
        <taxon>Actinomycetota</taxon>
        <taxon>Actinomycetes</taxon>
        <taxon>Kitasatosporales</taxon>
        <taxon>Streptomycetaceae</taxon>
        <taxon>Streptomyces</taxon>
    </lineage>
</organism>
<dbReference type="AlphaFoldDB" id="A0A5P0YZA8"/>
<dbReference type="Proteomes" id="UP000320857">
    <property type="component" value="Unassembled WGS sequence"/>
</dbReference>
<reference evidence="1 2" key="1">
    <citation type="submission" date="2019-10" db="EMBL/GenBank/DDBJ databases">
        <title>Streptomyces sp. nov., a novel actinobacterium isolated from alkaline environment.</title>
        <authorList>
            <person name="Golinska P."/>
        </authorList>
    </citation>
    <scope>NUCLEOTIDE SEQUENCE [LARGE SCALE GENOMIC DNA]</scope>
    <source>
        <strain evidence="1 2">OF1</strain>
    </source>
</reference>
<name>A0A5P0YZA8_9ACTN</name>
<keyword evidence="2" id="KW-1185">Reference proteome</keyword>
<proteinExistence type="predicted"/>
<protein>
    <submittedName>
        <fullName evidence="1">Uncharacterized protein</fullName>
    </submittedName>
</protein>
<accession>A0A5P0YZA8</accession>
<evidence type="ECO:0000313" key="1">
    <source>
        <dbReference type="EMBL" id="MQS05588.1"/>
    </source>
</evidence>
<comment type="caution">
    <text evidence="1">The sequence shown here is derived from an EMBL/GenBank/DDBJ whole genome shotgun (WGS) entry which is preliminary data.</text>
</comment>
<gene>
    <name evidence="1" type="ORF">FNX44_027925</name>
</gene>